<keyword evidence="2" id="KW-1185">Reference proteome</keyword>
<sequence length="420" mass="45778">MAEIQPPFPSSGSFIKESRKSCRDVRIASNIKIDQDAIESFLDTLSKEDFDRLKSQHGVSFPLRFPSLASEVNFLAILSLLNTLSGYRVPLHKATGRGAYQNVLKLLFGLYITGADDGDPSSGANSLSANGLRSISPQLVADVMQVSLHEEKAHESIPGLVVGTRGGDINEVVELIVKVCKETGERLIKAGYPSLGVLVLEAISGAEKITKEKGDVAGAEYFVEQIVKAIPGFADMALVEGSQPVYVFKKVYFLLFALHQRLSQSNETSASVGEKSAAPTNMPKPSTLPMFVDNVLPTMLVHLGIVDLTGCSSSQTLKEWGLASEKLRKEYAEGRIPETSVVEGPRLTLEDAYRVRGSCLDAGLEVVKRAHQLSKQEQSSKAWMAEMTEADLDGYLWSVAKDDPALRKVPRMVERGTVMY</sequence>
<evidence type="ECO:0000313" key="2">
    <source>
        <dbReference type="Proteomes" id="UP000245626"/>
    </source>
</evidence>
<evidence type="ECO:0000313" key="1">
    <source>
        <dbReference type="EMBL" id="PWN54323.1"/>
    </source>
</evidence>
<accession>A0ACD0P838</accession>
<protein>
    <submittedName>
        <fullName evidence="1">Uncharacterized protein</fullName>
    </submittedName>
</protein>
<dbReference type="Proteomes" id="UP000245626">
    <property type="component" value="Unassembled WGS sequence"/>
</dbReference>
<proteinExistence type="predicted"/>
<dbReference type="EMBL" id="KZ819688">
    <property type="protein sequence ID" value="PWN54323.1"/>
    <property type="molecule type" value="Genomic_DNA"/>
</dbReference>
<name>A0ACD0P838_9BASI</name>
<reference evidence="1 2" key="1">
    <citation type="journal article" date="2018" name="Mol. Biol. Evol.">
        <title>Broad Genomic Sampling Reveals a Smut Pathogenic Ancestry of the Fungal Clade Ustilaginomycotina.</title>
        <authorList>
            <person name="Kijpornyongpan T."/>
            <person name="Mondo S.J."/>
            <person name="Barry K."/>
            <person name="Sandor L."/>
            <person name="Lee J."/>
            <person name="Lipzen A."/>
            <person name="Pangilinan J."/>
            <person name="LaButti K."/>
            <person name="Hainaut M."/>
            <person name="Henrissat B."/>
            <person name="Grigoriev I.V."/>
            <person name="Spatafora J.W."/>
            <person name="Aime M.C."/>
        </authorList>
    </citation>
    <scope>NUCLEOTIDE SEQUENCE [LARGE SCALE GENOMIC DNA]</scope>
    <source>
        <strain evidence="1 2">SA 807</strain>
    </source>
</reference>
<organism evidence="1 2">
    <name type="scientific">Violaceomyces palustris</name>
    <dbReference type="NCBI Taxonomy" id="1673888"/>
    <lineage>
        <taxon>Eukaryota</taxon>
        <taxon>Fungi</taxon>
        <taxon>Dikarya</taxon>
        <taxon>Basidiomycota</taxon>
        <taxon>Ustilaginomycotina</taxon>
        <taxon>Ustilaginomycetes</taxon>
        <taxon>Violaceomycetales</taxon>
        <taxon>Violaceomycetaceae</taxon>
        <taxon>Violaceomyces</taxon>
    </lineage>
</organism>
<gene>
    <name evidence="1" type="ORF">IE53DRAFT_383097</name>
</gene>